<feature type="domain" description="GGDEF" evidence="2">
    <location>
        <begin position="159"/>
        <end position="292"/>
    </location>
</feature>
<dbReference type="PATRIC" id="fig|907348.3.peg.2262"/>
<name>H7EMV8_9SPIR</name>
<dbReference type="PANTHER" id="PTHR33121:SF70">
    <property type="entry name" value="SIGNALING PROTEIN YKOW"/>
    <property type="match status" value="1"/>
</dbReference>
<dbReference type="GO" id="GO:0071111">
    <property type="term" value="F:cyclic-guanylate-specific phosphodiesterase activity"/>
    <property type="evidence" value="ECO:0007669"/>
    <property type="project" value="InterPro"/>
</dbReference>
<keyword evidence="4" id="KW-1185">Reference proteome</keyword>
<dbReference type="InterPro" id="IPR043128">
    <property type="entry name" value="Rev_trsase/Diguanyl_cyclase"/>
</dbReference>
<evidence type="ECO:0000313" key="4">
    <source>
        <dbReference type="Proteomes" id="UP000003571"/>
    </source>
</evidence>
<dbReference type="Gene3D" id="3.20.20.450">
    <property type="entry name" value="EAL domain"/>
    <property type="match status" value="1"/>
</dbReference>
<dbReference type="Pfam" id="PF00563">
    <property type="entry name" value="EAL"/>
    <property type="match status" value="1"/>
</dbReference>
<reference evidence="3 4" key="1">
    <citation type="submission" date="2011-09" db="EMBL/GenBank/DDBJ databases">
        <title>The draft genome of Treponema saccharophilum DSM 2985.</title>
        <authorList>
            <consortium name="US DOE Joint Genome Institute (JGI-PGF)"/>
            <person name="Lucas S."/>
            <person name="Copeland A."/>
            <person name="Lapidus A."/>
            <person name="Glavina del Rio T."/>
            <person name="Dalin E."/>
            <person name="Tice H."/>
            <person name="Bruce D."/>
            <person name="Goodwin L."/>
            <person name="Pitluck S."/>
            <person name="Peters L."/>
            <person name="Kyrpides N."/>
            <person name="Mavromatis K."/>
            <person name="Ivanova N."/>
            <person name="Markowitz V."/>
            <person name="Cheng J.-F."/>
            <person name="Hugenholtz P."/>
            <person name="Woyke T."/>
            <person name="Wu D."/>
            <person name="Gronow S."/>
            <person name="Wellnitz S."/>
            <person name="Brambilla E."/>
            <person name="Klenk H.-P."/>
            <person name="Eisen J.A."/>
        </authorList>
    </citation>
    <scope>NUCLEOTIDE SEQUENCE [LARGE SCALE GENOMIC DNA]</scope>
    <source>
        <strain evidence="3 4">DSM 2985</strain>
    </source>
</reference>
<dbReference type="InterPro" id="IPR001633">
    <property type="entry name" value="EAL_dom"/>
</dbReference>
<gene>
    <name evidence="3" type="ORF">TresaDRAFT_0847</name>
</gene>
<dbReference type="Pfam" id="PF00990">
    <property type="entry name" value="GGDEF"/>
    <property type="match status" value="1"/>
</dbReference>
<feature type="domain" description="EAL" evidence="1">
    <location>
        <begin position="301"/>
        <end position="566"/>
    </location>
</feature>
<dbReference type="EMBL" id="AGRW01000052">
    <property type="protein sequence ID" value="EIC01022.1"/>
    <property type="molecule type" value="Genomic_DNA"/>
</dbReference>
<dbReference type="InterPro" id="IPR000160">
    <property type="entry name" value="GGDEF_dom"/>
</dbReference>
<comment type="caution">
    <text evidence="3">The sequence shown here is derived from an EMBL/GenBank/DDBJ whole genome shotgun (WGS) entry which is preliminary data.</text>
</comment>
<dbReference type="PROSITE" id="PS50887">
    <property type="entry name" value="GGDEF"/>
    <property type="match status" value="1"/>
</dbReference>
<dbReference type="PANTHER" id="PTHR33121">
    <property type="entry name" value="CYCLIC DI-GMP PHOSPHODIESTERASE PDEF"/>
    <property type="match status" value="1"/>
</dbReference>
<dbReference type="InterPro" id="IPR013655">
    <property type="entry name" value="PAS_fold_3"/>
</dbReference>
<proteinExistence type="predicted"/>
<dbReference type="SMART" id="SM00052">
    <property type="entry name" value="EAL"/>
    <property type="match status" value="1"/>
</dbReference>
<protein>
    <submittedName>
        <fullName evidence="3">Diguanylate cyclase/phosphodiesterase with PAS/PAC sensor(S)</fullName>
    </submittedName>
</protein>
<dbReference type="InterPro" id="IPR029787">
    <property type="entry name" value="Nucleotide_cyclase"/>
</dbReference>
<evidence type="ECO:0000259" key="1">
    <source>
        <dbReference type="PROSITE" id="PS50883"/>
    </source>
</evidence>
<dbReference type="Gene3D" id="3.30.70.270">
    <property type="match status" value="1"/>
</dbReference>
<dbReference type="eggNOG" id="COG5001">
    <property type="taxonomic scope" value="Bacteria"/>
</dbReference>
<evidence type="ECO:0000259" key="2">
    <source>
        <dbReference type="PROSITE" id="PS50887"/>
    </source>
</evidence>
<dbReference type="CDD" id="cd01948">
    <property type="entry name" value="EAL"/>
    <property type="match status" value="1"/>
</dbReference>
<dbReference type="RefSeq" id="WP_002705741.1">
    <property type="nucleotide sequence ID" value="NZ_AGRW01000052.1"/>
</dbReference>
<sequence length="587" mass="67205">MDFEEPTIEQLEYMVRMLNKCTDSFIFMYDINADTFIISESARKIFDFPFEKFDNALEELTRITHKDDKTAFSNEIELIKTNRKFELNMEIRWMNRLGRQIWITCRANLMPTSNPYTKILIGIAEITNDSDKSDIITGLATESQLRSDFALMKTSVDTVSGFMLKIDIDDIGTINEQYGSRIADLVLAKVGEGCRRACDGIAKAYKVSSSEFICMNLTGLSALVAQKLYDNIKREISKQDQGLGRDIIFTISGGIVAFTNDNSHLEAFTRKLNYTLSVAKSHGKNSFVTFNANDYQRHLRNLNLQEALRDSIKNDFRGFELFYQPVIDAKRIHLDEDKTVLNIIGAEALLRWSHPDYGTLMPDEFIPILERTGMIVPVGRWILIKAFSQCREWNKIQRDFHMSVNISYVQVQKSDILSDVKTALLNTKVEPHNITMELTESGYIDNANALQELTESFSNLGLDVDIDDFGTGYSNLRYLQYLHASTLKLDYTFVHKAAHGNDGDNKVIKHITQMAHELNMKVCMEGIETKEDMEKLLEYGPDKFQGFYFGCPMSAVDFREHNIRHDSTADIYEKNRSDDLLGELQSI</sequence>
<dbReference type="InterPro" id="IPR050706">
    <property type="entry name" value="Cyclic-di-GMP_PDE-like"/>
</dbReference>
<dbReference type="InterPro" id="IPR035919">
    <property type="entry name" value="EAL_sf"/>
</dbReference>
<evidence type="ECO:0000313" key="3">
    <source>
        <dbReference type="EMBL" id="EIC01022.1"/>
    </source>
</evidence>
<dbReference type="OrthoDB" id="366324at2"/>
<dbReference type="AlphaFoldDB" id="H7EMV8"/>
<dbReference type="STRING" id="907348.TresaDRAFT_0847"/>
<organism evidence="3 4">
    <name type="scientific">Treponema saccharophilum DSM 2985</name>
    <dbReference type="NCBI Taxonomy" id="907348"/>
    <lineage>
        <taxon>Bacteria</taxon>
        <taxon>Pseudomonadati</taxon>
        <taxon>Spirochaetota</taxon>
        <taxon>Spirochaetia</taxon>
        <taxon>Spirochaetales</taxon>
        <taxon>Treponemataceae</taxon>
        <taxon>Treponema</taxon>
    </lineage>
</organism>
<accession>H7EMV8</accession>
<dbReference type="Pfam" id="PF08447">
    <property type="entry name" value="PAS_3"/>
    <property type="match status" value="1"/>
</dbReference>
<dbReference type="Proteomes" id="UP000003571">
    <property type="component" value="Unassembled WGS sequence"/>
</dbReference>
<dbReference type="Gene3D" id="3.30.450.20">
    <property type="entry name" value="PAS domain"/>
    <property type="match status" value="1"/>
</dbReference>
<dbReference type="SUPFAM" id="SSF55073">
    <property type="entry name" value="Nucleotide cyclase"/>
    <property type="match status" value="1"/>
</dbReference>
<dbReference type="SMART" id="SM00267">
    <property type="entry name" value="GGDEF"/>
    <property type="match status" value="1"/>
</dbReference>
<dbReference type="PROSITE" id="PS50883">
    <property type="entry name" value="EAL"/>
    <property type="match status" value="1"/>
</dbReference>
<dbReference type="SUPFAM" id="SSF141868">
    <property type="entry name" value="EAL domain-like"/>
    <property type="match status" value="1"/>
</dbReference>